<dbReference type="EMBL" id="JACAQA010000007">
    <property type="protein sequence ID" value="NWB85802.1"/>
    <property type="molecule type" value="Genomic_DNA"/>
</dbReference>
<dbReference type="Proteomes" id="UP000522864">
    <property type="component" value="Unassembled WGS sequence"/>
</dbReference>
<proteinExistence type="predicted"/>
<evidence type="ECO:0000313" key="1">
    <source>
        <dbReference type="EMBL" id="NWB85802.1"/>
    </source>
</evidence>
<organism evidence="1 2">
    <name type="scientific">Pseudomonas gingeri</name>
    <dbReference type="NCBI Taxonomy" id="117681"/>
    <lineage>
        <taxon>Bacteria</taxon>
        <taxon>Pseudomonadati</taxon>
        <taxon>Pseudomonadota</taxon>
        <taxon>Gammaproteobacteria</taxon>
        <taxon>Pseudomonadales</taxon>
        <taxon>Pseudomonadaceae</taxon>
        <taxon>Pseudomonas</taxon>
    </lineage>
</organism>
<dbReference type="RefSeq" id="WP_177100570.1">
    <property type="nucleotide sequence ID" value="NZ_JACAQA010000007.1"/>
</dbReference>
<protein>
    <submittedName>
        <fullName evidence="1">Uncharacterized protein</fullName>
    </submittedName>
</protein>
<name>A0A7Y8BSM0_9PSED</name>
<accession>A0A7Y8BSM0</accession>
<reference evidence="1 2" key="1">
    <citation type="submission" date="2020-04" db="EMBL/GenBank/DDBJ databases">
        <title>Molecular characterization of pseudomonads from Agaricus bisporus reveal novel blotch 2 pathogens in Western Europe.</title>
        <authorList>
            <person name="Taparia T."/>
            <person name="Krijger M."/>
            <person name="Haynes E."/>
            <person name="Elpinstone J.G."/>
            <person name="Noble R."/>
            <person name="Van Der Wolf J."/>
        </authorList>
    </citation>
    <scope>NUCLEOTIDE SEQUENCE [LARGE SCALE GENOMIC DNA]</scope>
    <source>
        <strain evidence="1 2">G9001</strain>
    </source>
</reference>
<comment type="caution">
    <text evidence="1">The sequence shown here is derived from an EMBL/GenBank/DDBJ whole genome shotgun (WGS) entry which is preliminary data.</text>
</comment>
<dbReference type="AlphaFoldDB" id="A0A7Y8BSM0"/>
<evidence type="ECO:0000313" key="2">
    <source>
        <dbReference type="Proteomes" id="UP000522864"/>
    </source>
</evidence>
<sequence length="61" mass="6658">MHLSGTLEISANKTLHLPRLTQVHSDRSLVVGSVTRPRIERVMSKPGPVGNLDAIQSVKKT</sequence>
<gene>
    <name evidence="1" type="ORF">HX830_13015</name>
</gene>